<feature type="domain" description="HTH hxlR-type" evidence="4">
    <location>
        <begin position="19"/>
        <end position="118"/>
    </location>
</feature>
<keyword evidence="3" id="KW-0804">Transcription</keyword>
<dbReference type="InterPro" id="IPR036388">
    <property type="entry name" value="WH-like_DNA-bd_sf"/>
</dbReference>
<dbReference type="Proteomes" id="UP000256769">
    <property type="component" value="Unassembled WGS sequence"/>
</dbReference>
<evidence type="ECO:0000256" key="3">
    <source>
        <dbReference type="ARBA" id="ARBA00023163"/>
    </source>
</evidence>
<evidence type="ECO:0000256" key="2">
    <source>
        <dbReference type="ARBA" id="ARBA00023125"/>
    </source>
</evidence>
<evidence type="ECO:0000313" key="6">
    <source>
        <dbReference type="Proteomes" id="UP000256769"/>
    </source>
</evidence>
<sequence>MKKECELSYINVDQKSYPCAVSFVMDLIGGRWKGVILCHLKNGDKRFGELKKELSFITETTLSIQLRQLEKDQLITRTVFGTKPPVKVVYSLSELGLSFIPLLDHINDWGKITLENKKDYKFDTRHGIVSK</sequence>
<dbReference type="Gene3D" id="1.10.10.10">
    <property type="entry name" value="Winged helix-like DNA-binding domain superfamily/Winged helix DNA-binding domain"/>
    <property type="match status" value="1"/>
</dbReference>
<comment type="caution">
    <text evidence="5">The sequence shown here is derived from an EMBL/GenBank/DDBJ whole genome shotgun (WGS) entry which is preliminary data.</text>
</comment>
<dbReference type="PROSITE" id="PS51118">
    <property type="entry name" value="HTH_HXLR"/>
    <property type="match status" value="1"/>
</dbReference>
<dbReference type="SUPFAM" id="SSF46785">
    <property type="entry name" value="Winged helix' DNA-binding domain"/>
    <property type="match status" value="1"/>
</dbReference>
<gene>
    <name evidence="5" type="ORF">DRF59_17795</name>
</gene>
<dbReference type="PANTHER" id="PTHR33204:SF29">
    <property type="entry name" value="TRANSCRIPTIONAL REGULATOR"/>
    <property type="match status" value="1"/>
</dbReference>
<dbReference type="EMBL" id="QNUE01000019">
    <property type="protein sequence ID" value="REC65064.1"/>
    <property type="molecule type" value="Genomic_DNA"/>
</dbReference>
<accession>A0A3D9CH73</accession>
<proteinExistence type="predicted"/>
<evidence type="ECO:0000256" key="1">
    <source>
        <dbReference type="ARBA" id="ARBA00023015"/>
    </source>
</evidence>
<dbReference type="GO" id="GO:0003677">
    <property type="term" value="F:DNA binding"/>
    <property type="evidence" value="ECO:0007669"/>
    <property type="project" value="UniProtKB-KW"/>
</dbReference>
<dbReference type="AlphaFoldDB" id="A0A3D9CH73"/>
<evidence type="ECO:0000259" key="4">
    <source>
        <dbReference type="PROSITE" id="PS51118"/>
    </source>
</evidence>
<name>A0A3D9CH73_9FLAO</name>
<dbReference type="PANTHER" id="PTHR33204">
    <property type="entry name" value="TRANSCRIPTIONAL REGULATOR, MARR FAMILY"/>
    <property type="match status" value="1"/>
</dbReference>
<reference evidence="5 6" key="1">
    <citation type="journal article" date="2007" name="Int. J. Syst. Evol. Microbiol.">
        <title>Chryseobacterium flavum sp. nov., isolated from polluted soil.</title>
        <authorList>
            <person name="Zhou Y."/>
            <person name="Dong J."/>
            <person name="Wang X."/>
            <person name="Huang X."/>
            <person name="Zhang K.Y."/>
            <person name="Zhang Y.Q."/>
            <person name="Guo Y.F."/>
            <person name="Lai R."/>
            <person name="Li W.J."/>
        </authorList>
    </citation>
    <scope>NUCLEOTIDE SEQUENCE [LARGE SCALE GENOMIC DNA]</scope>
    <source>
        <strain evidence="5 6">KCTC 12877</strain>
    </source>
</reference>
<dbReference type="RefSeq" id="WP_115963383.1">
    <property type="nucleotide sequence ID" value="NZ_CBCRVL010000020.1"/>
</dbReference>
<keyword evidence="2" id="KW-0238">DNA-binding</keyword>
<dbReference type="Pfam" id="PF01638">
    <property type="entry name" value="HxlR"/>
    <property type="match status" value="1"/>
</dbReference>
<dbReference type="OrthoDB" id="9797599at2"/>
<keyword evidence="1" id="KW-0805">Transcription regulation</keyword>
<dbReference type="CDD" id="cd00090">
    <property type="entry name" value="HTH_ARSR"/>
    <property type="match status" value="1"/>
</dbReference>
<organism evidence="5 6">
    <name type="scientific">Chryseobacterium flavum</name>
    <dbReference type="NCBI Taxonomy" id="415851"/>
    <lineage>
        <taxon>Bacteria</taxon>
        <taxon>Pseudomonadati</taxon>
        <taxon>Bacteroidota</taxon>
        <taxon>Flavobacteriia</taxon>
        <taxon>Flavobacteriales</taxon>
        <taxon>Weeksellaceae</taxon>
        <taxon>Chryseobacterium group</taxon>
        <taxon>Chryseobacterium</taxon>
    </lineage>
</organism>
<dbReference type="GO" id="GO:0006355">
    <property type="term" value="P:regulation of DNA-templated transcription"/>
    <property type="evidence" value="ECO:0007669"/>
    <property type="project" value="UniProtKB-ARBA"/>
</dbReference>
<dbReference type="InterPro" id="IPR036390">
    <property type="entry name" value="WH_DNA-bd_sf"/>
</dbReference>
<dbReference type="InterPro" id="IPR011991">
    <property type="entry name" value="ArsR-like_HTH"/>
</dbReference>
<evidence type="ECO:0000313" key="5">
    <source>
        <dbReference type="EMBL" id="REC65064.1"/>
    </source>
</evidence>
<dbReference type="InterPro" id="IPR002577">
    <property type="entry name" value="HTH_HxlR"/>
</dbReference>
<protein>
    <submittedName>
        <fullName evidence="5">Transcriptional regulator</fullName>
    </submittedName>
</protein>
<keyword evidence="6" id="KW-1185">Reference proteome</keyword>